<organism evidence="2 3">
    <name type="scientific">Actinomyces oris</name>
    <dbReference type="NCBI Taxonomy" id="544580"/>
    <lineage>
        <taxon>Bacteria</taxon>
        <taxon>Bacillati</taxon>
        <taxon>Actinomycetota</taxon>
        <taxon>Actinomycetes</taxon>
        <taxon>Actinomycetales</taxon>
        <taxon>Actinomycetaceae</taxon>
        <taxon>Actinomyces</taxon>
    </lineage>
</organism>
<proteinExistence type="predicted"/>
<dbReference type="AlphaFoldDB" id="A0AAE4K078"/>
<reference evidence="2" key="1">
    <citation type="submission" date="2022-06" db="EMBL/GenBank/DDBJ databases">
        <title>Draft Genome Sequences of Three Actinomyces oris Strains, Isolated from Healthy Human Feces.</title>
        <authorList>
            <person name="Ye Y."/>
            <person name="Liu C."/>
            <person name="Zhao J."/>
            <person name="Xu J."/>
            <person name="Huang H."/>
            <person name="Wang B."/>
            <person name="Wei J."/>
            <person name="Jing X."/>
        </authorList>
    </citation>
    <scope>NUCLEOTIDE SEQUENCE</scope>
    <source>
        <strain evidence="2">CNGBCC1803368</strain>
    </source>
</reference>
<dbReference type="EMBL" id="JAMZMH010000001">
    <property type="protein sequence ID" value="MDT0247700.1"/>
    <property type="molecule type" value="Genomic_DNA"/>
</dbReference>
<sequence length="332" mass="36838">MHKVGYSKERRVEPQIIVGLLVDRSGFPLRIGCWEGNRAETTTIVGVVEQFRQAAKVEPLVVVADAGMLSAANLNALDEAGVGFIVGSRTTRAPGDLEAHFHWHGDAFTDCQVIDTITPRRGSNTERDKRRKAEPVWDPVTHPGSWRAIWVYSSKRFTQDNHTLDAQENRARAVIAGDKRPKSTRFVTTRKGDQVLDEASLARARRLAGLKGYVTNIPSCLMGAGEVVSSYHELWHVEQSFRMSKHDLRARPVFHHTRDAIEAHLTMVMAALAVAHYLQEATGMSIARIVRELRGLQEVVININGHHINAAPQLTPKAEQILTALSTPPPAH</sequence>
<dbReference type="NCBIfam" id="NF033559">
    <property type="entry name" value="transpos_IS1634"/>
    <property type="match status" value="1"/>
</dbReference>
<comment type="caution">
    <text evidence="2">The sequence shown here is derived from an EMBL/GenBank/DDBJ whole genome shotgun (WGS) entry which is preliminary data.</text>
</comment>
<dbReference type="PANTHER" id="PTHR34614">
    <property type="match status" value="1"/>
</dbReference>
<evidence type="ECO:0000313" key="3">
    <source>
        <dbReference type="Proteomes" id="UP001180729"/>
    </source>
</evidence>
<dbReference type="GO" id="GO:0003677">
    <property type="term" value="F:DNA binding"/>
    <property type="evidence" value="ECO:0007669"/>
    <property type="project" value="InterPro"/>
</dbReference>
<dbReference type="GO" id="GO:0004803">
    <property type="term" value="F:transposase activity"/>
    <property type="evidence" value="ECO:0007669"/>
    <property type="project" value="InterPro"/>
</dbReference>
<dbReference type="PANTHER" id="PTHR34614:SF2">
    <property type="entry name" value="TRANSPOSASE IS4-LIKE DOMAIN-CONTAINING PROTEIN"/>
    <property type="match status" value="1"/>
</dbReference>
<dbReference type="GO" id="GO:0006313">
    <property type="term" value="P:DNA transposition"/>
    <property type="evidence" value="ECO:0007669"/>
    <property type="project" value="InterPro"/>
</dbReference>
<protein>
    <submittedName>
        <fullName evidence="2">IS1634 family transposase</fullName>
    </submittedName>
</protein>
<dbReference type="InterPro" id="IPR047654">
    <property type="entry name" value="IS1634_transpos"/>
</dbReference>
<feature type="domain" description="Transposase IS4-like" evidence="1">
    <location>
        <begin position="12"/>
        <end position="272"/>
    </location>
</feature>
<dbReference type="InterPro" id="IPR002559">
    <property type="entry name" value="Transposase_11"/>
</dbReference>
<evidence type="ECO:0000259" key="1">
    <source>
        <dbReference type="Pfam" id="PF01609"/>
    </source>
</evidence>
<dbReference type="Pfam" id="PF01609">
    <property type="entry name" value="DDE_Tnp_1"/>
    <property type="match status" value="1"/>
</dbReference>
<evidence type="ECO:0000313" key="2">
    <source>
        <dbReference type="EMBL" id="MDT0247700.1"/>
    </source>
</evidence>
<name>A0AAE4K078_9ACTO</name>
<dbReference type="SUPFAM" id="SSF53098">
    <property type="entry name" value="Ribonuclease H-like"/>
    <property type="match status" value="1"/>
</dbReference>
<dbReference type="Proteomes" id="UP001180729">
    <property type="component" value="Unassembled WGS sequence"/>
</dbReference>
<accession>A0AAE4K078</accession>
<dbReference type="InterPro" id="IPR012337">
    <property type="entry name" value="RNaseH-like_sf"/>
</dbReference>
<gene>
    <name evidence="2" type="ORF">RMW62_01185</name>
</gene>